<dbReference type="EMBL" id="JADYXP020000001">
    <property type="protein sequence ID" value="KAL0133679.1"/>
    <property type="molecule type" value="Genomic_DNA"/>
</dbReference>
<comment type="caution">
    <text evidence="1">The sequence shown here is derived from an EMBL/GenBank/DDBJ whole genome shotgun (WGS) entry which is preliminary data.</text>
</comment>
<reference evidence="1 2" key="1">
    <citation type="submission" date="2023-03" db="EMBL/GenBank/DDBJ databases">
        <title>High recombination rates correlate with genetic variation in Cardiocondyla obscurior ants.</title>
        <authorList>
            <person name="Errbii M."/>
        </authorList>
    </citation>
    <scope>NUCLEOTIDE SEQUENCE [LARGE SCALE GENOMIC DNA]</scope>
    <source>
        <strain evidence="1">Alpha-2009</strain>
        <tissue evidence="1">Whole body</tissue>
    </source>
</reference>
<sequence length="310" mass="36048">MERRRAFANKIGTVATIYLLVIYEKINRHPAYIKRKRVLPKFFFRLLYLPFFDRDNGANVWRDYKIFVKKNILEGPAELFMHLAQSARAINCYRLFAQTSQPLYGVLDVPVSTSASSLSLSLSLCTSFSSFSSHHFSSLLFFTAGCGGAKSNWHHNSVISNWRKPRLTLSRVYSQTPIIYGFTVYRGQRLEIFFNSSRITSGSRVEESLAKNFGAPFTSRESQRIKRTHLFAQIHDPLSRTWAVRGYGSYLEEKPIIDNPPYPLKIDLGFTCLFRRFTRRRFPPIIKYVSRDNCNDRNHLTRIKRGLYVD</sequence>
<evidence type="ECO:0000313" key="2">
    <source>
        <dbReference type="Proteomes" id="UP001430953"/>
    </source>
</evidence>
<dbReference type="AlphaFoldDB" id="A0AAW2H2B1"/>
<evidence type="ECO:0000313" key="1">
    <source>
        <dbReference type="EMBL" id="KAL0133679.1"/>
    </source>
</evidence>
<dbReference type="Proteomes" id="UP001430953">
    <property type="component" value="Unassembled WGS sequence"/>
</dbReference>
<keyword evidence="2" id="KW-1185">Reference proteome</keyword>
<protein>
    <submittedName>
        <fullName evidence="1">Uncharacterized protein</fullName>
    </submittedName>
</protein>
<accession>A0AAW2H2B1</accession>
<proteinExistence type="predicted"/>
<gene>
    <name evidence="1" type="ORF">PUN28_000962</name>
</gene>
<name>A0AAW2H2B1_9HYME</name>
<organism evidence="1 2">
    <name type="scientific">Cardiocondyla obscurior</name>
    <dbReference type="NCBI Taxonomy" id="286306"/>
    <lineage>
        <taxon>Eukaryota</taxon>
        <taxon>Metazoa</taxon>
        <taxon>Ecdysozoa</taxon>
        <taxon>Arthropoda</taxon>
        <taxon>Hexapoda</taxon>
        <taxon>Insecta</taxon>
        <taxon>Pterygota</taxon>
        <taxon>Neoptera</taxon>
        <taxon>Endopterygota</taxon>
        <taxon>Hymenoptera</taxon>
        <taxon>Apocrita</taxon>
        <taxon>Aculeata</taxon>
        <taxon>Formicoidea</taxon>
        <taxon>Formicidae</taxon>
        <taxon>Myrmicinae</taxon>
        <taxon>Cardiocondyla</taxon>
    </lineage>
</organism>